<feature type="domain" description="KilA-N" evidence="1">
    <location>
        <begin position="5"/>
        <end position="141"/>
    </location>
</feature>
<evidence type="ECO:0000313" key="2">
    <source>
        <dbReference type="EMBL" id="KSU03673.1"/>
    </source>
</evidence>
<dbReference type="RefSeq" id="WP_017865209.1">
    <property type="nucleotide sequence ID" value="NZ_CP024954.1"/>
</dbReference>
<organism evidence="2 3">
    <name type="scientific">Lactococcus lactis subsp. lactis</name>
    <name type="common">Streptococcus lactis</name>
    <dbReference type="NCBI Taxonomy" id="1360"/>
    <lineage>
        <taxon>Bacteria</taxon>
        <taxon>Bacillati</taxon>
        <taxon>Bacillota</taxon>
        <taxon>Bacilli</taxon>
        <taxon>Lactobacillales</taxon>
        <taxon>Streptococcaceae</taxon>
        <taxon>Lactococcus</taxon>
    </lineage>
</organism>
<proteinExistence type="predicted"/>
<dbReference type="AlphaFoldDB" id="A0A0V8CDM1"/>
<dbReference type="PROSITE" id="PS51301">
    <property type="entry name" value="KILA_N"/>
    <property type="match status" value="1"/>
</dbReference>
<reference evidence="3" key="1">
    <citation type="submission" date="2015-10" db="EMBL/GenBank/DDBJ databases">
        <title>Draft Genome Sequences of 11 Lactococcus lactis subspecies cremoris strains.</title>
        <authorList>
            <person name="Wels M."/>
            <person name="Backus L."/>
            <person name="Boekhorst J."/>
            <person name="Dijkstra A."/>
            <person name="Beerthuizen M."/>
            <person name="Kelly W."/>
            <person name="Siezen R."/>
            <person name="Bachmann H."/>
            <person name="Van Hijum S."/>
        </authorList>
    </citation>
    <scope>NUCLEOTIDE SEQUENCE [LARGE SCALE GENOMIC DNA]</scope>
    <source>
        <strain evidence="3">KF282</strain>
    </source>
</reference>
<comment type="caution">
    <text evidence="2">The sequence shown here is derived from an EMBL/GenBank/DDBJ whole genome shotgun (WGS) entry which is preliminary data.</text>
</comment>
<accession>A0A0V8CDM1</accession>
<dbReference type="EMBL" id="LKLN01000071">
    <property type="protein sequence ID" value="KSU03673.1"/>
    <property type="molecule type" value="Genomic_DNA"/>
</dbReference>
<evidence type="ECO:0000313" key="3">
    <source>
        <dbReference type="Proteomes" id="UP000053058"/>
    </source>
</evidence>
<dbReference type="Pfam" id="PF04383">
    <property type="entry name" value="KilA-N"/>
    <property type="match status" value="1"/>
</dbReference>
<evidence type="ECO:0000259" key="1">
    <source>
        <dbReference type="PROSITE" id="PS51301"/>
    </source>
</evidence>
<dbReference type="PATRIC" id="fig|1360.104.peg.776"/>
<dbReference type="InterPro" id="IPR018004">
    <property type="entry name" value="KilA/APSES_HTH"/>
</dbReference>
<protein>
    <recommendedName>
        <fullName evidence="1">KilA-N domain-containing protein</fullName>
    </recommendedName>
</protein>
<gene>
    <name evidence="2" type="ORF">KF282_1756</name>
</gene>
<dbReference type="Proteomes" id="UP000053058">
    <property type="component" value="Unassembled WGS sequence"/>
</dbReference>
<dbReference type="InterPro" id="IPR017880">
    <property type="entry name" value="KilA_N"/>
</dbReference>
<name>A0A0V8CDM1_LACLL</name>
<dbReference type="SMART" id="SM01252">
    <property type="entry name" value="KilA-N"/>
    <property type="match status" value="1"/>
</dbReference>
<sequence>MSKDIKNKIETQGLEISVLTHNEDDFISLTDIAKFKNPDAPKDVVKNWLRRKDTIEFLGVWEQLNNENFKGVEFDSIKQNAGTNAFTLSPEQWIQKTSALGIRSSRGRYGGTFAVSDIAFEFASWVSAEFKLYIIKEYQRLKQSESYSNQIEWNVKRELSKATYSLHTDAIKEFLVPKELSKNQVRFVYADEADLLNVALFGMTAREFKEKFPEKAKHGNQRDYASIEQNIIMINLQNSNALLIEQGLKQSDRLKMLRKLAVKQLETLTGNKAVQRIKDISDKQENNLLN</sequence>